<name>A0A024G7L6_9STRA</name>
<dbReference type="AlphaFoldDB" id="A0A024G7L6"/>
<comment type="caution">
    <text evidence="1">The sequence shown here is derived from an EMBL/GenBank/DDBJ whole genome shotgun (WGS) entry which is preliminary data.</text>
</comment>
<keyword evidence="2" id="KW-1185">Reference proteome</keyword>
<dbReference type="InParanoid" id="A0A024G7L6"/>
<dbReference type="EMBL" id="CAIX01000037">
    <property type="protein sequence ID" value="CCI42664.1"/>
    <property type="molecule type" value="Genomic_DNA"/>
</dbReference>
<gene>
    <name evidence="1" type="ORF">BN9_034480</name>
</gene>
<accession>A0A024G7L6</accession>
<protein>
    <submittedName>
        <fullName evidence="1">Uncharacterized protein</fullName>
    </submittedName>
</protein>
<evidence type="ECO:0000313" key="1">
    <source>
        <dbReference type="EMBL" id="CCI42664.1"/>
    </source>
</evidence>
<evidence type="ECO:0000313" key="2">
    <source>
        <dbReference type="Proteomes" id="UP000053237"/>
    </source>
</evidence>
<sequence length="154" mass="17109">MKNKDIDVAIQTLANELSNQKITLGRTNEEKEIISQYVEKGKKRGFLGALIGGSTVAARKSFSAVQFDSARKQERILVVWRYSGSRRLVIGGLGVADCVLAYLQTTVFCNLFANNLKIAIHYTTLHLINVKQAKKRCLSSINAKTMLKPPPKTK</sequence>
<organism evidence="1 2">
    <name type="scientific">Albugo candida</name>
    <dbReference type="NCBI Taxonomy" id="65357"/>
    <lineage>
        <taxon>Eukaryota</taxon>
        <taxon>Sar</taxon>
        <taxon>Stramenopiles</taxon>
        <taxon>Oomycota</taxon>
        <taxon>Peronosporomycetes</taxon>
        <taxon>Albuginales</taxon>
        <taxon>Albuginaceae</taxon>
        <taxon>Albugo</taxon>
    </lineage>
</organism>
<reference evidence="1 2" key="1">
    <citation type="submission" date="2012-05" db="EMBL/GenBank/DDBJ databases">
        <title>Recombination and specialization in a pathogen metapopulation.</title>
        <authorList>
            <person name="Gardiner A."/>
            <person name="Kemen E."/>
            <person name="Schultz-Larsen T."/>
            <person name="MacLean D."/>
            <person name="Van Oosterhout C."/>
            <person name="Jones J.D.G."/>
        </authorList>
    </citation>
    <scope>NUCLEOTIDE SEQUENCE [LARGE SCALE GENOMIC DNA]</scope>
    <source>
        <strain evidence="1 2">Ac Nc2</strain>
    </source>
</reference>
<dbReference type="Proteomes" id="UP000053237">
    <property type="component" value="Unassembled WGS sequence"/>
</dbReference>
<proteinExistence type="predicted"/>